<name>A0A2P7U132_9NEIS</name>
<organism evidence="1 2">
    <name type="scientific">Neisseria iguanae</name>
    <dbReference type="NCBI Taxonomy" id="90242"/>
    <lineage>
        <taxon>Bacteria</taxon>
        <taxon>Pseudomonadati</taxon>
        <taxon>Pseudomonadota</taxon>
        <taxon>Betaproteobacteria</taxon>
        <taxon>Neisseriales</taxon>
        <taxon>Neisseriaceae</taxon>
        <taxon>Neisseria</taxon>
    </lineage>
</organism>
<comment type="caution">
    <text evidence="1">The sequence shown here is derived from an EMBL/GenBank/DDBJ whole genome shotgun (WGS) entry which is preliminary data.</text>
</comment>
<dbReference type="Proteomes" id="UP000241868">
    <property type="component" value="Unassembled WGS sequence"/>
</dbReference>
<dbReference type="RefSeq" id="WP_211296580.1">
    <property type="nucleotide sequence ID" value="NZ_PXYY01000019.1"/>
</dbReference>
<accession>A0A2P7U132</accession>
<evidence type="ECO:0000313" key="2">
    <source>
        <dbReference type="Proteomes" id="UP000241868"/>
    </source>
</evidence>
<protein>
    <submittedName>
        <fullName evidence="1">Uncharacterized protein</fullName>
    </submittedName>
</protein>
<reference evidence="1 2" key="1">
    <citation type="submission" date="2018-03" db="EMBL/GenBank/DDBJ databases">
        <title>Neisseria weixii sp. nov., isolated from the intestinal contents of Tibetan Plateau pika (Ochotona curzoniae) in Yushu, Qinghai Province, China.</title>
        <authorList>
            <person name="Gui Z."/>
        </authorList>
    </citation>
    <scope>NUCLEOTIDE SEQUENCE [LARGE SCALE GENOMIC DNA]</scope>
    <source>
        <strain evidence="1 2">ATCC 51483</strain>
    </source>
</reference>
<gene>
    <name evidence="1" type="ORF">C7N83_04655</name>
</gene>
<feature type="non-terminal residue" evidence="1">
    <location>
        <position position="74"/>
    </location>
</feature>
<keyword evidence="2" id="KW-1185">Reference proteome</keyword>
<dbReference type="EMBL" id="PXYY01000019">
    <property type="protein sequence ID" value="PSJ80684.1"/>
    <property type="molecule type" value="Genomic_DNA"/>
</dbReference>
<sequence length="74" mass="8248">MKISVLDGTKESSAKKLAAEVGQITLYQLFYNGNLGTTLDNWGYSKLFKMTRMRKSCLNPYKQNKLIGLSVAGI</sequence>
<proteinExistence type="predicted"/>
<evidence type="ECO:0000313" key="1">
    <source>
        <dbReference type="EMBL" id="PSJ80684.1"/>
    </source>
</evidence>
<dbReference type="AlphaFoldDB" id="A0A2P7U132"/>